<keyword evidence="2" id="KW-0143">Chaperone</keyword>
<dbReference type="PANTHER" id="PTHR10772:SF58">
    <property type="entry name" value="CO-CHAPERONIN GROES"/>
    <property type="match status" value="1"/>
</dbReference>
<dbReference type="PANTHER" id="PTHR10772">
    <property type="entry name" value="10 KDA HEAT SHOCK PROTEIN"/>
    <property type="match status" value="1"/>
</dbReference>
<dbReference type="GO" id="GO:0044183">
    <property type="term" value="F:protein folding chaperone"/>
    <property type="evidence" value="ECO:0007669"/>
    <property type="project" value="InterPro"/>
</dbReference>
<dbReference type="EMBL" id="LAZR01029816">
    <property type="protein sequence ID" value="KKL58463.1"/>
    <property type="molecule type" value="Genomic_DNA"/>
</dbReference>
<dbReference type="InterPro" id="IPR011032">
    <property type="entry name" value="GroES-like_sf"/>
</dbReference>
<dbReference type="SUPFAM" id="SSF50129">
    <property type="entry name" value="GroES-like"/>
    <property type="match status" value="1"/>
</dbReference>
<dbReference type="GO" id="GO:0005524">
    <property type="term" value="F:ATP binding"/>
    <property type="evidence" value="ECO:0007669"/>
    <property type="project" value="InterPro"/>
</dbReference>
<dbReference type="AlphaFoldDB" id="A0A0F9D9V1"/>
<evidence type="ECO:0008006" key="4">
    <source>
        <dbReference type="Google" id="ProtNLM"/>
    </source>
</evidence>
<feature type="non-terminal residue" evidence="3">
    <location>
        <position position="180"/>
    </location>
</feature>
<sequence length="180" mass="19999">MKPLADRVVLRALPEEDVADMYGSLWLPQSAADEQRYMIGEVAFVGEGCELLPGLRVIHRQFHYVELPDDLRMFWEYDILAILKKGVDGMYTVVPLRNCLVVEELPPDAYEGKIILIEEQERSLRGTVLAVGPGLPLKEGGRMPMDVAKGDTIAFAKFAGTKLAIDGTEVLILDEDKVLA</sequence>
<evidence type="ECO:0000313" key="3">
    <source>
        <dbReference type="EMBL" id="KKL58463.1"/>
    </source>
</evidence>
<dbReference type="GO" id="GO:0046872">
    <property type="term" value="F:metal ion binding"/>
    <property type="evidence" value="ECO:0007669"/>
    <property type="project" value="TreeGrafter"/>
</dbReference>
<reference evidence="3" key="1">
    <citation type="journal article" date="2015" name="Nature">
        <title>Complex archaea that bridge the gap between prokaryotes and eukaryotes.</title>
        <authorList>
            <person name="Spang A."/>
            <person name="Saw J.H."/>
            <person name="Jorgensen S.L."/>
            <person name="Zaremba-Niedzwiedzka K."/>
            <person name="Martijn J."/>
            <person name="Lind A.E."/>
            <person name="van Eijk R."/>
            <person name="Schleper C."/>
            <person name="Guy L."/>
            <person name="Ettema T.J."/>
        </authorList>
    </citation>
    <scope>NUCLEOTIDE SEQUENCE</scope>
</reference>
<evidence type="ECO:0000256" key="2">
    <source>
        <dbReference type="ARBA" id="ARBA00023186"/>
    </source>
</evidence>
<dbReference type="GO" id="GO:0051082">
    <property type="term" value="F:unfolded protein binding"/>
    <property type="evidence" value="ECO:0007669"/>
    <property type="project" value="TreeGrafter"/>
</dbReference>
<comment type="caution">
    <text evidence="3">The sequence shown here is derived from an EMBL/GenBank/DDBJ whole genome shotgun (WGS) entry which is preliminary data.</text>
</comment>
<dbReference type="Gene3D" id="2.30.33.40">
    <property type="entry name" value="GroES chaperonin"/>
    <property type="match status" value="2"/>
</dbReference>
<dbReference type="Pfam" id="PF00166">
    <property type="entry name" value="Cpn10"/>
    <property type="match status" value="1"/>
</dbReference>
<name>A0A0F9D9V1_9ZZZZ</name>
<dbReference type="InterPro" id="IPR020818">
    <property type="entry name" value="Chaperonin_GroES"/>
</dbReference>
<organism evidence="3">
    <name type="scientific">marine sediment metagenome</name>
    <dbReference type="NCBI Taxonomy" id="412755"/>
    <lineage>
        <taxon>unclassified sequences</taxon>
        <taxon>metagenomes</taxon>
        <taxon>ecological metagenomes</taxon>
    </lineage>
</organism>
<accession>A0A0F9D9V1</accession>
<gene>
    <name evidence="3" type="ORF">LCGC14_2225080</name>
</gene>
<protein>
    <recommendedName>
        <fullName evidence="4">10 kDa chaperonin</fullName>
    </recommendedName>
</protein>
<dbReference type="InterPro" id="IPR037124">
    <property type="entry name" value="Chaperonin_GroES_sf"/>
</dbReference>
<dbReference type="SMART" id="SM00883">
    <property type="entry name" value="Cpn10"/>
    <property type="match status" value="1"/>
</dbReference>
<dbReference type="CDD" id="cd00320">
    <property type="entry name" value="cpn10"/>
    <property type="match status" value="1"/>
</dbReference>
<evidence type="ECO:0000256" key="1">
    <source>
        <dbReference type="ARBA" id="ARBA00006975"/>
    </source>
</evidence>
<comment type="similarity">
    <text evidence="1">Belongs to the GroES chaperonin family.</text>
</comment>
<dbReference type="GO" id="GO:0051087">
    <property type="term" value="F:protein-folding chaperone binding"/>
    <property type="evidence" value="ECO:0007669"/>
    <property type="project" value="TreeGrafter"/>
</dbReference>
<proteinExistence type="inferred from homology"/>
<dbReference type="PRINTS" id="PR00297">
    <property type="entry name" value="CHAPERONIN10"/>
</dbReference>